<dbReference type="EMBL" id="MU005570">
    <property type="protein sequence ID" value="KAF2691237.1"/>
    <property type="molecule type" value="Genomic_DNA"/>
</dbReference>
<evidence type="ECO:0000313" key="2">
    <source>
        <dbReference type="Proteomes" id="UP000799291"/>
    </source>
</evidence>
<dbReference type="Proteomes" id="UP000799291">
    <property type="component" value="Unassembled WGS sequence"/>
</dbReference>
<dbReference type="OrthoDB" id="5418036at2759"/>
<organism evidence="1 2">
    <name type="scientific">Lentithecium fluviatile CBS 122367</name>
    <dbReference type="NCBI Taxonomy" id="1168545"/>
    <lineage>
        <taxon>Eukaryota</taxon>
        <taxon>Fungi</taxon>
        <taxon>Dikarya</taxon>
        <taxon>Ascomycota</taxon>
        <taxon>Pezizomycotina</taxon>
        <taxon>Dothideomycetes</taxon>
        <taxon>Pleosporomycetidae</taxon>
        <taxon>Pleosporales</taxon>
        <taxon>Massarineae</taxon>
        <taxon>Lentitheciaceae</taxon>
        <taxon>Lentithecium</taxon>
    </lineage>
</organism>
<evidence type="ECO:0008006" key="3">
    <source>
        <dbReference type="Google" id="ProtNLM"/>
    </source>
</evidence>
<protein>
    <recommendedName>
        <fullName evidence="3">Protein HRI1</fullName>
    </recommendedName>
</protein>
<evidence type="ECO:0000313" key="1">
    <source>
        <dbReference type="EMBL" id="KAF2691237.1"/>
    </source>
</evidence>
<accession>A0A6G1JKZ0</accession>
<sequence>MASTTPQTPHIDIVLSFDPPSHSFSQATPPNLTLTLTSHAETPFTLFTWSTTLALPNALTTSGITITDAAAGRAVQTASLTANRAPLKRTKGTSDEKYFITLQPNTQLQLSTGFGRGGSVKPQPKAVVERGWELDENGDERKIRRSKFATGVDGLEPGHEYVIGLDEGALKSVWWVQVAKEEVLVEGSAEGSYVQDYEWEKIPLNFHVEEAELKVEQCFDAH</sequence>
<proteinExistence type="predicted"/>
<keyword evidence="2" id="KW-1185">Reference proteome</keyword>
<dbReference type="AlphaFoldDB" id="A0A6G1JKZ0"/>
<name>A0A6G1JKZ0_9PLEO</name>
<reference evidence="1" key="1">
    <citation type="journal article" date="2020" name="Stud. Mycol.">
        <title>101 Dothideomycetes genomes: a test case for predicting lifestyles and emergence of pathogens.</title>
        <authorList>
            <person name="Haridas S."/>
            <person name="Albert R."/>
            <person name="Binder M."/>
            <person name="Bloem J."/>
            <person name="Labutti K."/>
            <person name="Salamov A."/>
            <person name="Andreopoulos B."/>
            <person name="Baker S."/>
            <person name="Barry K."/>
            <person name="Bills G."/>
            <person name="Bluhm B."/>
            <person name="Cannon C."/>
            <person name="Castanera R."/>
            <person name="Culley D."/>
            <person name="Daum C."/>
            <person name="Ezra D."/>
            <person name="Gonzalez J."/>
            <person name="Henrissat B."/>
            <person name="Kuo A."/>
            <person name="Liang C."/>
            <person name="Lipzen A."/>
            <person name="Lutzoni F."/>
            <person name="Magnuson J."/>
            <person name="Mondo S."/>
            <person name="Nolan M."/>
            <person name="Ohm R."/>
            <person name="Pangilinan J."/>
            <person name="Park H.-J."/>
            <person name="Ramirez L."/>
            <person name="Alfaro M."/>
            <person name="Sun H."/>
            <person name="Tritt A."/>
            <person name="Yoshinaga Y."/>
            <person name="Zwiers L.-H."/>
            <person name="Turgeon B."/>
            <person name="Goodwin S."/>
            <person name="Spatafora J."/>
            <person name="Crous P."/>
            <person name="Grigoriev I."/>
        </authorList>
    </citation>
    <scope>NUCLEOTIDE SEQUENCE</scope>
    <source>
        <strain evidence="1">CBS 122367</strain>
    </source>
</reference>
<gene>
    <name evidence="1" type="ORF">K458DRAFT_399137</name>
</gene>